<accession>A0A5C5FY42</accession>
<keyword evidence="7 8" id="KW-0067">ATP-binding</keyword>
<dbReference type="CDD" id="cd00029">
    <property type="entry name" value="C1"/>
    <property type="match status" value="1"/>
</dbReference>
<feature type="region of interest" description="Disordered" evidence="9">
    <location>
        <begin position="303"/>
        <end position="453"/>
    </location>
</feature>
<evidence type="ECO:0000256" key="1">
    <source>
        <dbReference type="ARBA" id="ARBA00022527"/>
    </source>
</evidence>
<dbReference type="Proteomes" id="UP000311382">
    <property type="component" value="Unassembled WGS sequence"/>
</dbReference>
<protein>
    <submittedName>
        <fullName evidence="12">Uncharacterized protein</fullName>
    </submittedName>
</protein>
<dbReference type="InterPro" id="IPR011009">
    <property type="entry name" value="Kinase-like_dom_sf"/>
</dbReference>
<dbReference type="Gene3D" id="3.30.60.20">
    <property type="match status" value="1"/>
</dbReference>
<evidence type="ECO:0000259" key="10">
    <source>
        <dbReference type="PROSITE" id="PS50011"/>
    </source>
</evidence>
<dbReference type="EMBL" id="SOZI01000038">
    <property type="protein sequence ID" value="TNY21708.1"/>
    <property type="molecule type" value="Genomic_DNA"/>
</dbReference>
<name>A0A5C5FY42_9BASI</name>
<dbReference type="GO" id="GO:0046872">
    <property type="term" value="F:metal ion binding"/>
    <property type="evidence" value="ECO:0007669"/>
    <property type="project" value="UniProtKB-KW"/>
</dbReference>
<feature type="compositionally biased region" description="Polar residues" evidence="9">
    <location>
        <begin position="189"/>
        <end position="212"/>
    </location>
</feature>
<feature type="region of interest" description="Disordered" evidence="9">
    <location>
        <begin position="1"/>
        <end position="29"/>
    </location>
</feature>
<feature type="compositionally biased region" description="Low complexity" evidence="9">
    <location>
        <begin position="550"/>
        <end position="574"/>
    </location>
</feature>
<keyword evidence="13" id="KW-1185">Reference proteome</keyword>
<dbReference type="SMART" id="SM00220">
    <property type="entry name" value="S_TKc"/>
    <property type="match status" value="1"/>
</dbReference>
<dbReference type="PRINTS" id="PR00109">
    <property type="entry name" value="TYRKINASE"/>
</dbReference>
<feature type="region of interest" description="Disordered" evidence="9">
    <location>
        <begin position="668"/>
        <end position="694"/>
    </location>
</feature>
<feature type="region of interest" description="Disordered" evidence="9">
    <location>
        <begin position="1019"/>
        <end position="1063"/>
    </location>
</feature>
<dbReference type="PANTHER" id="PTHR48016">
    <property type="entry name" value="MAP KINASE KINASE KINASE SSK2-RELATED-RELATED"/>
    <property type="match status" value="1"/>
</dbReference>
<feature type="compositionally biased region" description="Polar residues" evidence="9">
    <location>
        <begin position="1175"/>
        <end position="1193"/>
    </location>
</feature>
<dbReference type="STRING" id="5288.A0A5C5FY42"/>
<feature type="region of interest" description="Disordered" evidence="9">
    <location>
        <begin position="1205"/>
        <end position="1283"/>
    </location>
</feature>
<dbReference type="PROSITE" id="PS00108">
    <property type="entry name" value="PROTEIN_KINASE_ST"/>
    <property type="match status" value="1"/>
</dbReference>
<feature type="region of interest" description="Disordered" evidence="9">
    <location>
        <begin position="1174"/>
        <end position="1193"/>
    </location>
</feature>
<keyword evidence="6" id="KW-0862">Zinc</keyword>
<dbReference type="InterPro" id="IPR000719">
    <property type="entry name" value="Prot_kinase_dom"/>
</dbReference>
<organism evidence="12 13">
    <name type="scientific">Rhodotorula diobovata</name>
    <dbReference type="NCBI Taxonomy" id="5288"/>
    <lineage>
        <taxon>Eukaryota</taxon>
        <taxon>Fungi</taxon>
        <taxon>Dikarya</taxon>
        <taxon>Basidiomycota</taxon>
        <taxon>Pucciniomycotina</taxon>
        <taxon>Microbotryomycetes</taxon>
        <taxon>Sporidiobolales</taxon>
        <taxon>Sporidiobolaceae</taxon>
        <taxon>Rhodotorula</taxon>
    </lineage>
</organism>
<dbReference type="CDD" id="cd06627">
    <property type="entry name" value="STKc_Cdc7_like"/>
    <property type="match status" value="1"/>
</dbReference>
<dbReference type="PANTHER" id="PTHR48016:SF4">
    <property type="entry name" value="PROTEIN KINASE DOMAIN-CONTAINING PROTEIN"/>
    <property type="match status" value="1"/>
</dbReference>
<evidence type="ECO:0000256" key="7">
    <source>
        <dbReference type="ARBA" id="ARBA00022840"/>
    </source>
</evidence>
<dbReference type="InterPro" id="IPR008271">
    <property type="entry name" value="Ser/Thr_kinase_AS"/>
</dbReference>
<dbReference type="SMART" id="SM00109">
    <property type="entry name" value="C1"/>
    <property type="match status" value="1"/>
</dbReference>
<evidence type="ECO:0000313" key="12">
    <source>
        <dbReference type="EMBL" id="TNY21708.1"/>
    </source>
</evidence>
<feature type="compositionally biased region" description="Low complexity" evidence="9">
    <location>
        <begin position="88"/>
        <end position="104"/>
    </location>
</feature>
<evidence type="ECO:0000256" key="8">
    <source>
        <dbReference type="PROSITE-ProRule" id="PRU10141"/>
    </source>
</evidence>
<dbReference type="InterPro" id="IPR050538">
    <property type="entry name" value="MAP_kinase_kinase_kinase"/>
</dbReference>
<evidence type="ECO:0000256" key="9">
    <source>
        <dbReference type="SAM" id="MobiDB-lite"/>
    </source>
</evidence>
<dbReference type="OrthoDB" id="8693905at2759"/>
<sequence>MPHSLSQPPGSILHHSRAVDAPAATPPSSFLSRMAHFPLLGTGRSIKENIPLDQRGRRFSFGKPREGRGARSPPSSSPAPPLKRSKSARSSLIASARRLSSSAAKRTHQVSSSRQPPVVASPGAGEEGEGFMREYRDRSQLFAMSSPELATPSEEKGEWEAWEDAQAGSSRDAPLSPHSPMVRWAADQGDQSSFVPLSPSSMRPFTASSPDLLSTRRFAETSVTPVDLSTVEQDSSAAGHRPSRRARSPRAAWSVPAMPSPLPSPVPSPVAPADLEVVSRSTSRSPPLDEVVRAANRAEALFKLTSPTPAPGTIPDELAAFPFPPMSTSPPAPPAPPAPTRPLPSLPPCAGLGASSTSLILSPTRTSDDDRPGAPPPLVRSATVGLHPAPVPLDIDFRGQLVRKRNAQPTAVASPSLTMSSSPDSSRFSDWRPSVGSRKSSDTSFTLSAEDDSEVRAPAKTGLYGLSTERRATESAVDVLAIVEEDESPLSSAPPLRAKRSPSKRGPGDSPQRRLSSSSATRKRVSLDSSSSPHSGTDVVVIPRTRPGASPLSLTPPRSLRPPRLSLTDRSLSSGAAVEPTNDEKDELGLRSQPGVPPATKSPQETGPSRPRGGKRCISDLHADLRPSSPERERLYGVGLGLPSSLAATGAGASSVRTRHQSLAFSGDEEEGAMLGSELRPARRASRRVSSGAPTRTKLVLRENGKPVLTYQLGESIGRGQFGSVYRALNLSSGQVVAVKRILLEGKTEQEIEELSGEVKLLRRLSHPSIVRYEGAVRTEHYLNIILEYGESGSLEKTIKQFGQLPELLVASYTVKILEGLAYLHGQGVVHCDLKAANILTTKQGNIKLSDFGVSLNLNAIKATRGFNASTKEANGTPNWMAPEVISLKGALPASDIWSLGATIVELIDGAPPYSGLVAMSAMFRIVEDPEGPPIPDRCSSELHAFLKRCFKKDPKERPTAEELSSDPWLTKHFDLSLDMRPQDSLPFMRRISSDQRRTAQTAPTLSLADVLAESPAELKPPVPPFVASEPQGRTSFDSGYSAGDERATSPERPTRATATATEETCRPHSFVRSSFSKALTCKVCGEQTKRHAVLCQDCGLISHARCKTFAPSCDLRAQLLDLSASTPHLPVSATSTAPPLARFPTLPTSPSSPTGASFAISDYLPFRNSRRPKLSTTTVSQSHTSGSTSNLPATVAAAGGAIRQLLTPGKTRTPDSTPPSSLKRRKSTRPHSCSATGAAAPGGHTRSENASGSSAFSSAAAPPAVPPSSPVSPQGRGTSLDLPMTTAAAATELGLLKRRNSRNVVVVQPGGARALGRRKSHARSVSQPAARVEGAAGSALSRVLSSGADGSGPGAPKGECAVM</sequence>
<dbReference type="PROSITE" id="PS00107">
    <property type="entry name" value="PROTEIN_KINASE_ATP"/>
    <property type="match status" value="1"/>
</dbReference>
<dbReference type="Gene3D" id="1.10.510.10">
    <property type="entry name" value="Transferase(Phosphotransferase) domain 1"/>
    <property type="match status" value="1"/>
</dbReference>
<dbReference type="InterPro" id="IPR002219">
    <property type="entry name" value="PKC_DAG/PE"/>
</dbReference>
<feature type="binding site" evidence="8">
    <location>
        <position position="740"/>
    </location>
    <ligand>
        <name>ATP</name>
        <dbReference type="ChEBI" id="CHEBI:30616"/>
    </ligand>
</feature>
<proteinExistence type="predicted"/>
<comment type="caution">
    <text evidence="12">The sequence shown here is derived from an EMBL/GenBank/DDBJ whole genome shotgun (WGS) entry which is preliminary data.</text>
</comment>
<dbReference type="SUPFAM" id="SSF57889">
    <property type="entry name" value="Cysteine-rich domain"/>
    <property type="match status" value="1"/>
</dbReference>
<dbReference type="GO" id="GO:0005737">
    <property type="term" value="C:cytoplasm"/>
    <property type="evidence" value="ECO:0007669"/>
    <property type="project" value="TreeGrafter"/>
</dbReference>
<evidence type="ECO:0000256" key="5">
    <source>
        <dbReference type="ARBA" id="ARBA00022777"/>
    </source>
</evidence>
<feature type="compositionally biased region" description="Basic and acidic residues" evidence="9">
    <location>
        <begin position="617"/>
        <end position="630"/>
    </location>
</feature>
<feature type="compositionally biased region" description="Pro residues" evidence="9">
    <location>
        <begin position="258"/>
        <end position="268"/>
    </location>
</feature>
<feature type="domain" description="Phorbol-ester/DAG-type" evidence="11">
    <location>
        <begin position="1068"/>
        <end position="1114"/>
    </location>
</feature>
<dbReference type="Pfam" id="PF00069">
    <property type="entry name" value="Pkinase"/>
    <property type="match status" value="1"/>
</dbReference>
<keyword evidence="3" id="KW-0479">Metal-binding</keyword>
<feature type="compositionally biased region" description="Low complexity" evidence="9">
    <location>
        <begin position="414"/>
        <end position="434"/>
    </location>
</feature>
<feature type="compositionally biased region" description="Pro residues" evidence="9">
    <location>
        <begin position="322"/>
        <end position="347"/>
    </location>
</feature>
<reference evidence="12 13" key="1">
    <citation type="submission" date="2019-03" db="EMBL/GenBank/DDBJ databases">
        <title>Rhodosporidium diobovatum UCD-FST 08-225 genome sequencing, assembly, and annotation.</title>
        <authorList>
            <person name="Fakankun I.U."/>
            <person name="Fristensky B."/>
            <person name="Levin D.B."/>
        </authorList>
    </citation>
    <scope>NUCLEOTIDE SEQUENCE [LARGE SCALE GENOMIC DNA]</scope>
    <source>
        <strain evidence="12 13">UCD-FST 08-225</strain>
    </source>
</reference>
<dbReference type="PROSITE" id="PS50081">
    <property type="entry name" value="ZF_DAG_PE_2"/>
    <property type="match status" value="1"/>
</dbReference>
<dbReference type="InterPro" id="IPR046349">
    <property type="entry name" value="C1-like_sf"/>
</dbReference>
<feature type="region of interest" description="Disordered" evidence="9">
    <location>
        <begin position="1344"/>
        <end position="1364"/>
    </location>
</feature>
<evidence type="ECO:0000313" key="13">
    <source>
        <dbReference type="Proteomes" id="UP000311382"/>
    </source>
</evidence>
<feature type="region of interest" description="Disordered" evidence="9">
    <location>
        <begin position="486"/>
        <end position="630"/>
    </location>
</feature>
<dbReference type="InterPro" id="IPR001245">
    <property type="entry name" value="Ser-Thr/Tyr_kinase_cat_dom"/>
</dbReference>
<feature type="compositionally biased region" description="Polar residues" evidence="9">
    <location>
        <begin position="354"/>
        <end position="365"/>
    </location>
</feature>
<evidence type="ECO:0000259" key="11">
    <source>
        <dbReference type="PROSITE" id="PS50081"/>
    </source>
</evidence>
<feature type="compositionally biased region" description="Basic and acidic residues" evidence="9">
    <location>
        <begin position="1044"/>
        <end position="1055"/>
    </location>
</feature>
<dbReference type="InterPro" id="IPR017441">
    <property type="entry name" value="Protein_kinase_ATP_BS"/>
</dbReference>
<gene>
    <name evidence="12" type="ORF">DMC30DRAFT_185015</name>
</gene>
<dbReference type="SUPFAM" id="SSF56112">
    <property type="entry name" value="Protein kinase-like (PK-like)"/>
    <property type="match status" value="1"/>
</dbReference>
<evidence type="ECO:0000256" key="2">
    <source>
        <dbReference type="ARBA" id="ARBA00022679"/>
    </source>
</evidence>
<keyword evidence="5" id="KW-0418">Kinase</keyword>
<feature type="compositionally biased region" description="Basic and acidic residues" evidence="9">
    <location>
        <begin position="130"/>
        <end position="139"/>
    </location>
</feature>
<feature type="compositionally biased region" description="Low complexity" evidence="9">
    <location>
        <begin position="1251"/>
        <end position="1263"/>
    </location>
</feature>
<feature type="domain" description="Protein kinase" evidence="10">
    <location>
        <begin position="711"/>
        <end position="970"/>
    </location>
</feature>
<feature type="region of interest" description="Disordered" evidence="9">
    <location>
        <begin position="1131"/>
        <end position="1155"/>
    </location>
</feature>
<dbReference type="GO" id="GO:0004709">
    <property type="term" value="F:MAP kinase kinase kinase activity"/>
    <property type="evidence" value="ECO:0007669"/>
    <property type="project" value="TreeGrafter"/>
</dbReference>
<dbReference type="PROSITE" id="PS50011">
    <property type="entry name" value="PROTEIN_KINASE_DOM"/>
    <property type="match status" value="1"/>
</dbReference>
<evidence type="ECO:0000256" key="6">
    <source>
        <dbReference type="ARBA" id="ARBA00022833"/>
    </source>
</evidence>
<feature type="region of interest" description="Disordered" evidence="9">
    <location>
        <begin position="42"/>
        <end position="268"/>
    </location>
</feature>
<evidence type="ECO:0000256" key="4">
    <source>
        <dbReference type="ARBA" id="ARBA00022741"/>
    </source>
</evidence>
<feature type="compositionally biased region" description="Low complexity" evidence="9">
    <location>
        <begin position="1145"/>
        <end position="1155"/>
    </location>
</feature>
<evidence type="ECO:0000256" key="3">
    <source>
        <dbReference type="ARBA" id="ARBA00022723"/>
    </source>
</evidence>
<keyword evidence="4 8" id="KW-0547">Nucleotide-binding</keyword>
<keyword evidence="2" id="KW-0808">Transferase</keyword>
<keyword evidence="1" id="KW-0723">Serine/threonine-protein kinase</keyword>
<dbReference type="GO" id="GO:0005524">
    <property type="term" value="F:ATP binding"/>
    <property type="evidence" value="ECO:0007669"/>
    <property type="project" value="UniProtKB-UniRule"/>
</dbReference>